<name>A0A2U8GR24_9RHOO</name>
<dbReference type="AlphaFoldDB" id="A0A2U8GR24"/>
<reference evidence="1 2" key="1">
    <citation type="submission" date="2017-06" db="EMBL/GenBank/DDBJ databases">
        <title>Azoarcus.</title>
        <authorList>
            <person name="Woo J.-H."/>
            <person name="Kim H.-S."/>
        </authorList>
    </citation>
    <scope>NUCLEOTIDE SEQUENCE [LARGE SCALE GENOMIC DNA]</scope>
    <source>
        <strain evidence="1 2">TSPY31</strain>
    </source>
</reference>
<accession>A0A2U8GR24</accession>
<proteinExistence type="predicted"/>
<evidence type="ECO:0000313" key="2">
    <source>
        <dbReference type="Proteomes" id="UP000244930"/>
    </source>
</evidence>
<protein>
    <submittedName>
        <fullName evidence="1">Uncharacterized protein</fullName>
    </submittedName>
</protein>
<dbReference type="EMBL" id="CP022187">
    <property type="protein sequence ID" value="AWI75940.1"/>
    <property type="molecule type" value="Genomic_DNA"/>
</dbReference>
<keyword evidence="2" id="KW-1185">Reference proteome</keyword>
<dbReference type="RefSeq" id="WP_108949643.1">
    <property type="nucleotide sequence ID" value="NZ_CP022187.1"/>
</dbReference>
<dbReference type="Proteomes" id="UP000244930">
    <property type="component" value="Chromosome"/>
</dbReference>
<organism evidence="1 2">
    <name type="scientific">Parazoarcus communis</name>
    <dbReference type="NCBI Taxonomy" id="41977"/>
    <lineage>
        <taxon>Bacteria</taxon>
        <taxon>Pseudomonadati</taxon>
        <taxon>Pseudomonadota</taxon>
        <taxon>Betaproteobacteria</taxon>
        <taxon>Rhodocyclales</taxon>
        <taxon>Zoogloeaceae</taxon>
        <taxon>Parazoarcus</taxon>
    </lineage>
</organism>
<sequence length="114" mass="12592">MSGFGHFARTALELEREIFKRGLLIGLDWQDPATMRALAHEALTCTTDCRLGLLRNHDAKARGRGELFALSEMMLDTMRQSAQVGVHTQGGPAWKAFGRALYEESARLEAGSSK</sequence>
<evidence type="ECO:0000313" key="1">
    <source>
        <dbReference type="EMBL" id="AWI75940.1"/>
    </source>
</evidence>
<dbReference type="KEGG" id="acom:CEW83_12525"/>
<gene>
    <name evidence="1" type="ORF">CEW83_12525</name>
</gene>